<evidence type="ECO:0000313" key="3">
    <source>
        <dbReference type="EMBL" id="KAK9274619.1"/>
    </source>
</evidence>
<reference evidence="3 4" key="1">
    <citation type="journal article" date="2024" name="Plant J.">
        <title>Genome sequences and population genomics reveal climatic adaptation and genomic divergence between two closely related sweetgum species.</title>
        <authorList>
            <person name="Xu W.Q."/>
            <person name="Ren C.Q."/>
            <person name="Zhang X.Y."/>
            <person name="Comes H.P."/>
            <person name="Liu X.H."/>
            <person name="Li Y.G."/>
            <person name="Kettle C.J."/>
            <person name="Jalonen R."/>
            <person name="Gaisberger H."/>
            <person name="Ma Y.Z."/>
            <person name="Qiu Y.X."/>
        </authorList>
    </citation>
    <scope>NUCLEOTIDE SEQUENCE [LARGE SCALE GENOMIC DNA]</scope>
    <source>
        <strain evidence="3">Hangzhou</strain>
    </source>
</reference>
<keyword evidence="1" id="KW-0863">Zinc-finger</keyword>
<proteinExistence type="inferred from homology"/>
<keyword evidence="1" id="KW-0862">Zinc</keyword>
<keyword evidence="1" id="KW-0539">Nucleus</keyword>
<dbReference type="EMBL" id="JBBPBK010000011">
    <property type="protein sequence ID" value="KAK9274619.1"/>
    <property type="molecule type" value="Genomic_DNA"/>
</dbReference>
<dbReference type="PANTHER" id="PTHR31669:SF302">
    <property type="entry name" value="PROTEIN FAR1-RELATED SEQUENCE"/>
    <property type="match status" value="1"/>
</dbReference>
<dbReference type="InterPro" id="IPR031052">
    <property type="entry name" value="FHY3/FAR1"/>
</dbReference>
<gene>
    <name evidence="3" type="ORF">L1049_021869</name>
</gene>
<dbReference type="GO" id="GO:0008270">
    <property type="term" value="F:zinc ion binding"/>
    <property type="evidence" value="ECO:0007669"/>
    <property type="project" value="UniProtKB-UniRule"/>
</dbReference>
<sequence length="265" mass="29674">MKAMPGGPPKMIITDQDPAMEIAIKNVLPNTTHRFCIWHILKKFSKKLDYATYDQHYQSFRNCIWDSENPQEFEARWVDLIEKIELQGHELWESMKCGGIVKVDNEIQTIYEVQRHVLDDGRNRQKQNAEKELPDRLRVIVEDKKPDIVSCSFDMAVVSVEGTELPKGELMSIQCRMKLQSIADGSNNLGIGTRSATITSPPVLLEPNKVRAKGSVGALEYLWLWEDLCSICNIVGGNGGLGAGLIVVKGGDVYNCLHFDGSING</sequence>
<dbReference type="GO" id="GO:0005634">
    <property type="term" value="C:nucleus"/>
    <property type="evidence" value="ECO:0007669"/>
    <property type="project" value="UniProtKB-SubCell"/>
</dbReference>
<evidence type="ECO:0000256" key="1">
    <source>
        <dbReference type="RuleBase" id="RU367018"/>
    </source>
</evidence>
<comment type="function">
    <text evidence="1">Putative transcription activator involved in regulating light control of development.</text>
</comment>
<comment type="subcellular location">
    <subcellularLocation>
        <location evidence="1">Nucleus</location>
    </subcellularLocation>
</comment>
<organism evidence="3 4">
    <name type="scientific">Liquidambar formosana</name>
    <name type="common">Formosan gum</name>
    <dbReference type="NCBI Taxonomy" id="63359"/>
    <lineage>
        <taxon>Eukaryota</taxon>
        <taxon>Viridiplantae</taxon>
        <taxon>Streptophyta</taxon>
        <taxon>Embryophyta</taxon>
        <taxon>Tracheophyta</taxon>
        <taxon>Spermatophyta</taxon>
        <taxon>Magnoliopsida</taxon>
        <taxon>eudicotyledons</taxon>
        <taxon>Gunneridae</taxon>
        <taxon>Pentapetalae</taxon>
        <taxon>Saxifragales</taxon>
        <taxon>Altingiaceae</taxon>
        <taxon>Liquidambar</taxon>
    </lineage>
</organism>
<comment type="similarity">
    <text evidence="1">Belongs to the FHY3/FAR1 family.</text>
</comment>
<accession>A0AAP0RBR1</accession>
<dbReference type="InterPro" id="IPR018289">
    <property type="entry name" value="MULE_transposase_dom"/>
</dbReference>
<name>A0AAP0RBR1_LIQFO</name>
<dbReference type="AlphaFoldDB" id="A0AAP0RBR1"/>
<evidence type="ECO:0000313" key="4">
    <source>
        <dbReference type="Proteomes" id="UP001415857"/>
    </source>
</evidence>
<protein>
    <recommendedName>
        <fullName evidence="1">Protein FAR1-RELATED SEQUENCE</fullName>
    </recommendedName>
</protein>
<dbReference type="Pfam" id="PF10551">
    <property type="entry name" value="MULE"/>
    <property type="match status" value="1"/>
</dbReference>
<dbReference type="PANTHER" id="PTHR31669">
    <property type="entry name" value="PROTEIN FAR1-RELATED SEQUENCE 10-RELATED"/>
    <property type="match status" value="1"/>
</dbReference>
<feature type="domain" description="MULE transposase" evidence="2">
    <location>
        <begin position="3"/>
        <end position="43"/>
    </location>
</feature>
<keyword evidence="4" id="KW-1185">Reference proteome</keyword>
<dbReference type="GO" id="GO:0006355">
    <property type="term" value="P:regulation of DNA-templated transcription"/>
    <property type="evidence" value="ECO:0007669"/>
    <property type="project" value="UniProtKB-UniRule"/>
</dbReference>
<evidence type="ECO:0000259" key="2">
    <source>
        <dbReference type="Pfam" id="PF10551"/>
    </source>
</evidence>
<comment type="caution">
    <text evidence="3">The sequence shown here is derived from an EMBL/GenBank/DDBJ whole genome shotgun (WGS) entry which is preliminary data.</text>
</comment>
<keyword evidence="1" id="KW-0479">Metal-binding</keyword>
<dbReference type="Proteomes" id="UP001415857">
    <property type="component" value="Unassembled WGS sequence"/>
</dbReference>